<dbReference type="PANTHER" id="PTHR11214">
    <property type="entry name" value="BETA-1,3-N-ACETYLGLUCOSAMINYLTRANSFERASE"/>
    <property type="match status" value="1"/>
</dbReference>
<dbReference type="InterPro" id="IPR002659">
    <property type="entry name" value="Glyco_trans_31"/>
</dbReference>
<dbReference type="EC" id="2.4.1.-" evidence="11"/>
<evidence type="ECO:0000256" key="8">
    <source>
        <dbReference type="ARBA" id="ARBA00023034"/>
    </source>
</evidence>
<dbReference type="Proteomes" id="UP000027135">
    <property type="component" value="Unassembled WGS sequence"/>
</dbReference>
<dbReference type="Gene3D" id="3.90.550.50">
    <property type="match status" value="1"/>
</dbReference>
<dbReference type="GO" id="GO:0016758">
    <property type="term" value="F:hexosyltransferase activity"/>
    <property type="evidence" value="ECO:0007669"/>
    <property type="project" value="InterPro"/>
</dbReference>
<dbReference type="AlphaFoldDB" id="A0A067RJ13"/>
<dbReference type="GO" id="GO:0006493">
    <property type="term" value="P:protein O-linked glycosylation"/>
    <property type="evidence" value="ECO:0007669"/>
    <property type="project" value="TreeGrafter"/>
</dbReference>
<evidence type="ECO:0000256" key="11">
    <source>
        <dbReference type="RuleBase" id="RU363063"/>
    </source>
</evidence>
<organism evidence="12 13">
    <name type="scientific">Zootermopsis nevadensis</name>
    <name type="common">Dampwood termite</name>
    <dbReference type="NCBI Taxonomy" id="136037"/>
    <lineage>
        <taxon>Eukaryota</taxon>
        <taxon>Metazoa</taxon>
        <taxon>Ecdysozoa</taxon>
        <taxon>Arthropoda</taxon>
        <taxon>Hexapoda</taxon>
        <taxon>Insecta</taxon>
        <taxon>Pterygota</taxon>
        <taxon>Neoptera</taxon>
        <taxon>Polyneoptera</taxon>
        <taxon>Dictyoptera</taxon>
        <taxon>Blattodea</taxon>
        <taxon>Blattoidea</taxon>
        <taxon>Termitoidae</taxon>
        <taxon>Termopsidae</taxon>
        <taxon>Zootermopsis</taxon>
    </lineage>
</organism>
<sequence length="386" mass="44401">MCEKCDYLLLGKQMGLFHNTVILFLLICGVSLTVFLSLLFDSTTFPLPKLQKPLPVADNELFPTSMELLDLPHFQYIINNDVCLSTTTIFAILIITSHAGDIEARSAVRRAYPADELKRLGIYRVFLLAVSNPKHDIRYNSVSQNALVDENRRYSDLVQGNFNEAYRNLTYKHMMGLQWVTMYCQQAQYVIKIDDDIVVDLYRLLSIMNSIVRDQRPLLMGYLLKGIRPIREHASKWFVTQSEFPGPTYPPFLSGWLYITTPKDSKTLVEASKTVRYFWIDDTYVTGLLAQVVGISHQDIHQYFTLHPEYLECCIQDEIHLCDYIVGPSGGDHVLLLNFQRHAVSCQERKCLQRSSHRALNRTCVAKRKISSLRQGHGEVKPVRIF</sequence>
<dbReference type="PANTHER" id="PTHR11214:SF235">
    <property type="entry name" value="HEXOSYLTRANSFERASE"/>
    <property type="match status" value="1"/>
</dbReference>
<protein>
    <recommendedName>
        <fullName evidence="11">Hexosyltransferase</fullName>
        <ecNumber evidence="11">2.4.1.-</ecNumber>
    </recommendedName>
</protein>
<evidence type="ECO:0000256" key="5">
    <source>
        <dbReference type="ARBA" id="ARBA00022692"/>
    </source>
</evidence>
<dbReference type="eggNOG" id="KOG2287">
    <property type="taxonomic scope" value="Eukaryota"/>
</dbReference>
<reference evidence="12 13" key="1">
    <citation type="journal article" date="2014" name="Nat. Commun.">
        <title>Molecular traces of alternative social organization in a termite genome.</title>
        <authorList>
            <person name="Terrapon N."/>
            <person name="Li C."/>
            <person name="Robertson H.M."/>
            <person name="Ji L."/>
            <person name="Meng X."/>
            <person name="Booth W."/>
            <person name="Chen Z."/>
            <person name="Childers C.P."/>
            <person name="Glastad K.M."/>
            <person name="Gokhale K."/>
            <person name="Gowin J."/>
            <person name="Gronenberg W."/>
            <person name="Hermansen R.A."/>
            <person name="Hu H."/>
            <person name="Hunt B.G."/>
            <person name="Huylmans A.K."/>
            <person name="Khalil S.M."/>
            <person name="Mitchell R.D."/>
            <person name="Munoz-Torres M.C."/>
            <person name="Mustard J.A."/>
            <person name="Pan H."/>
            <person name="Reese J.T."/>
            <person name="Scharf M.E."/>
            <person name="Sun F."/>
            <person name="Vogel H."/>
            <person name="Xiao J."/>
            <person name="Yang W."/>
            <person name="Yang Z."/>
            <person name="Yang Z."/>
            <person name="Zhou J."/>
            <person name="Zhu J."/>
            <person name="Brent C.S."/>
            <person name="Elsik C.G."/>
            <person name="Goodisman M.A."/>
            <person name="Liberles D.A."/>
            <person name="Roe R.M."/>
            <person name="Vargo E.L."/>
            <person name="Vilcinskas A."/>
            <person name="Wang J."/>
            <person name="Bornberg-Bauer E."/>
            <person name="Korb J."/>
            <person name="Zhang G."/>
            <person name="Liebig J."/>
        </authorList>
    </citation>
    <scope>NUCLEOTIDE SEQUENCE [LARGE SCALE GENOMIC DNA]</scope>
    <source>
        <tissue evidence="12">Whole organism</tissue>
    </source>
</reference>
<evidence type="ECO:0000256" key="9">
    <source>
        <dbReference type="ARBA" id="ARBA00023136"/>
    </source>
</evidence>
<keyword evidence="7 11" id="KW-1133">Transmembrane helix</keyword>
<evidence type="ECO:0000256" key="6">
    <source>
        <dbReference type="ARBA" id="ARBA00022968"/>
    </source>
</evidence>
<keyword evidence="10" id="KW-0325">Glycoprotein</keyword>
<keyword evidence="9 11" id="KW-0472">Membrane</keyword>
<dbReference type="FunFam" id="3.90.550.50:FF:000001">
    <property type="entry name" value="Hexosyltransferase"/>
    <property type="match status" value="1"/>
</dbReference>
<evidence type="ECO:0000313" key="12">
    <source>
        <dbReference type="EMBL" id="KDR23013.1"/>
    </source>
</evidence>
<dbReference type="OrthoDB" id="2139606at2759"/>
<dbReference type="GO" id="GO:0000139">
    <property type="term" value="C:Golgi membrane"/>
    <property type="evidence" value="ECO:0007669"/>
    <property type="project" value="UniProtKB-SubCell"/>
</dbReference>
<dbReference type="OMA" id="ECEYFAG"/>
<keyword evidence="5 11" id="KW-0812">Transmembrane</keyword>
<evidence type="ECO:0000256" key="1">
    <source>
        <dbReference type="ARBA" id="ARBA00004323"/>
    </source>
</evidence>
<dbReference type="InParanoid" id="A0A067RJ13"/>
<evidence type="ECO:0000256" key="4">
    <source>
        <dbReference type="ARBA" id="ARBA00022679"/>
    </source>
</evidence>
<accession>A0A067RJ13</accession>
<dbReference type="EMBL" id="KK852478">
    <property type="protein sequence ID" value="KDR23013.1"/>
    <property type="molecule type" value="Genomic_DNA"/>
</dbReference>
<keyword evidence="4 12" id="KW-0808">Transferase</keyword>
<keyword evidence="8 11" id="KW-0333">Golgi apparatus</keyword>
<keyword evidence="13" id="KW-1185">Reference proteome</keyword>
<dbReference type="FunCoup" id="A0A067RJ13">
    <property type="interactions" value="51"/>
</dbReference>
<proteinExistence type="inferred from homology"/>
<keyword evidence="3 11" id="KW-0328">Glycosyltransferase</keyword>
<feature type="transmembrane region" description="Helical" evidence="11">
    <location>
        <begin position="21"/>
        <end position="40"/>
    </location>
</feature>
<evidence type="ECO:0000256" key="3">
    <source>
        <dbReference type="ARBA" id="ARBA00022676"/>
    </source>
</evidence>
<evidence type="ECO:0000256" key="2">
    <source>
        <dbReference type="ARBA" id="ARBA00008661"/>
    </source>
</evidence>
<evidence type="ECO:0000256" key="7">
    <source>
        <dbReference type="ARBA" id="ARBA00022989"/>
    </source>
</evidence>
<comment type="similarity">
    <text evidence="2 11">Belongs to the glycosyltransferase 31 family.</text>
</comment>
<gene>
    <name evidence="12" type="ORF">L798_02168</name>
</gene>
<comment type="subcellular location">
    <subcellularLocation>
        <location evidence="1 11">Golgi apparatus membrane</location>
        <topology evidence="1 11">Single-pass type II membrane protein</topology>
    </subcellularLocation>
</comment>
<keyword evidence="6 11" id="KW-0735">Signal-anchor</keyword>
<name>A0A067RJ13_ZOONE</name>
<dbReference type="STRING" id="136037.A0A067RJ13"/>
<evidence type="ECO:0000256" key="10">
    <source>
        <dbReference type="ARBA" id="ARBA00023180"/>
    </source>
</evidence>
<dbReference type="Pfam" id="PF01762">
    <property type="entry name" value="Galactosyl_T"/>
    <property type="match status" value="1"/>
</dbReference>
<evidence type="ECO:0000313" key="13">
    <source>
        <dbReference type="Proteomes" id="UP000027135"/>
    </source>
</evidence>